<dbReference type="PaxDb" id="100226-SCO5861"/>
<reference evidence="2 3" key="2">
    <citation type="journal article" date="2002" name="Nature">
        <title>Complete genome sequence of the model actinomycete Streptomyces coelicolor A3(2).</title>
        <authorList>
            <person name="Bentley S.D."/>
            <person name="Chater K.F."/>
            <person name="Cerdeno-Tarraga A.M."/>
            <person name="Challis G.L."/>
            <person name="Thomson N.R."/>
            <person name="James K.D."/>
            <person name="Harris D.E."/>
            <person name="Quail M.A."/>
            <person name="Kieser H."/>
            <person name="Harper D."/>
            <person name="Bateman A."/>
            <person name="Brown S."/>
            <person name="Chandra G."/>
            <person name="Chen C.W."/>
            <person name="Collins M."/>
            <person name="Cronin A."/>
            <person name="Fraser A."/>
            <person name="Goble A."/>
            <person name="Hidalgo J."/>
            <person name="Hornsby T."/>
            <person name="Howarth S."/>
            <person name="Huang C.H."/>
            <person name="Kieser T."/>
            <person name="Larke L."/>
            <person name="Murphy L."/>
            <person name="Oliver K."/>
            <person name="O'Neil S."/>
            <person name="Rabbinowitsch E."/>
            <person name="Rajandream M.A."/>
            <person name="Rutherford K."/>
            <person name="Rutter S."/>
            <person name="Seeger K."/>
            <person name="Saunders D."/>
            <person name="Sharp S."/>
            <person name="Squares R."/>
            <person name="Squares S."/>
            <person name="Taylor K."/>
            <person name="Warren T."/>
            <person name="Wietzorrek A."/>
            <person name="Woodward J."/>
            <person name="Barrell B.G."/>
            <person name="Parkhill J."/>
            <person name="Hopwood D.A."/>
        </authorList>
    </citation>
    <scope>NUCLEOTIDE SEQUENCE [LARGE SCALE GENOMIC DNA]</scope>
    <source>
        <strain evidence="3">ATCC BAA-471 / A3(2) / M145</strain>
    </source>
</reference>
<dbReference type="EMBL" id="AL645882">
    <property type="protein sequence ID" value="CAA16470.1"/>
    <property type="molecule type" value="Genomic_DNA"/>
</dbReference>
<evidence type="ECO:0000256" key="1">
    <source>
        <dbReference type="SAM" id="MobiDB-lite"/>
    </source>
</evidence>
<dbReference type="Proteomes" id="UP000001973">
    <property type="component" value="Chromosome"/>
</dbReference>
<protein>
    <submittedName>
        <fullName evidence="2">Uncharacterized protein</fullName>
    </submittedName>
</protein>
<gene>
    <name evidence="2" type="ordered locus">SCO5861</name>
    <name evidence="2" type="ORF">SC2E9.02</name>
</gene>
<reference evidence="2 3" key="1">
    <citation type="journal article" date="1996" name="Mol. Microbiol.">
        <title>A set of ordered cosmids and a detailed genetic and physical map for the 8 Mb Streptomyces coelicolor A3(2) chromosome.</title>
        <authorList>
            <person name="Redenbach M."/>
            <person name="Kieser H.M."/>
            <person name="Denapaite D."/>
            <person name="Eichner A."/>
            <person name="Cullum J."/>
            <person name="Kinashi H."/>
            <person name="Hopwood D.A."/>
        </authorList>
    </citation>
    <scope>NUCLEOTIDE SEQUENCE [LARGE SCALE GENOMIC DNA]</scope>
    <source>
        <strain evidence="3">ATCC BAA-471 / A3(2) / M145</strain>
    </source>
</reference>
<dbReference type="STRING" id="100226.gene:17763521"/>
<dbReference type="PIR" id="T34813">
    <property type="entry name" value="T34813"/>
</dbReference>
<organism evidence="2 3">
    <name type="scientific">Streptomyces coelicolor (strain ATCC BAA-471 / A3(2) / M145)</name>
    <dbReference type="NCBI Taxonomy" id="100226"/>
    <lineage>
        <taxon>Bacteria</taxon>
        <taxon>Bacillati</taxon>
        <taxon>Actinomycetota</taxon>
        <taxon>Actinomycetes</taxon>
        <taxon>Kitasatosporales</taxon>
        <taxon>Streptomycetaceae</taxon>
        <taxon>Streptomyces</taxon>
        <taxon>Streptomyces albidoflavus group</taxon>
    </lineage>
</organism>
<dbReference type="EMBL" id="AL939125">
    <property type="protein sequence ID" value="CAA16470.1"/>
    <property type="molecule type" value="Genomic_DNA"/>
</dbReference>
<feature type="compositionally biased region" description="Low complexity" evidence="1">
    <location>
        <begin position="1"/>
        <end position="19"/>
    </location>
</feature>
<proteinExistence type="predicted"/>
<evidence type="ECO:0000313" key="2">
    <source>
        <dbReference type="EMBL" id="CAA16470.1"/>
    </source>
</evidence>
<keyword evidence="3" id="KW-1185">Reference proteome</keyword>
<sequence>MLPDPATRPAPAAHPRCAAVLPGTAPRAPHPPSPTRAGNSPQDGKAHDEAPALDLAGASSCAGRSGVGRADLHTVLGSETAQIVELAQLHLDKELVALVAGPGQVGLGRLYALQKSCGESVHAAPPRPGSWVVGTGVCRSEGAITPPVECPALPCRAATVPDTHARSAEADRGVPRGNAVQAERDRGV</sequence>
<dbReference type="InParanoid" id="O54129"/>
<feature type="compositionally biased region" description="Basic and acidic residues" evidence="1">
    <location>
        <begin position="163"/>
        <end position="174"/>
    </location>
</feature>
<dbReference type="HOGENOM" id="CLU_1440277_0_0_11"/>
<name>O54129_STRCO</name>
<evidence type="ECO:0000313" key="3">
    <source>
        <dbReference type="Proteomes" id="UP000001973"/>
    </source>
</evidence>
<dbReference type="KEGG" id="sco:SCO5861"/>
<feature type="region of interest" description="Disordered" evidence="1">
    <location>
        <begin position="1"/>
        <end position="52"/>
    </location>
</feature>
<feature type="region of interest" description="Disordered" evidence="1">
    <location>
        <begin position="162"/>
        <end position="188"/>
    </location>
</feature>
<accession>O54129</accession>
<dbReference type="AlphaFoldDB" id="O54129"/>